<name>A0A2W4R5M1_9GAMM</name>
<comment type="caution">
    <text evidence="1">The sequence shown here is derived from an EMBL/GenBank/DDBJ whole genome shotgun (WGS) entry which is preliminary data.</text>
</comment>
<reference evidence="1 2" key="1">
    <citation type="journal article" date="2018" name="Aquat. Microb. Ecol.">
        <title>Gammaproteobacterial methanotrophs dominate.</title>
        <authorList>
            <person name="Rissanen A.J."/>
            <person name="Saarenheimo J."/>
            <person name="Tiirola M."/>
            <person name="Peura S."/>
            <person name="Aalto S.L."/>
            <person name="Karvinen A."/>
            <person name="Nykanen H."/>
        </authorList>
    </citation>
    <scope>NUCLEOTIDE SEQUENCE [LARGE SCALE GENOMIC DNA]</scope>
    <source>
        <strain evidence="1">AMbin10</strain>
    </source>
</reference>
<organism evidence="1 2">
    <name type="scientific">Candidatus Methylumidiphilus alinenensis</name>
    <dbReference type="NCBI Taxonomy" id="2202197"/>
    <lineage>
        <taxon>Bacteria</taxon>
        <taxon>Pseudomonadati</taxon>
        <taxon>Pseudomonadota</taxon>
        <taxon>Gammaproteobacteria</taxon>
        <taxon>Methylococcales</taxon>
        <taxon>Candidatus Methylumidiphilus</taxon>
    </lineage>
</organism>
<gene>
    <name evidence="1" type="ORF">DM484_18975</name>
</gene>
<protein>
    <submittedName>
        <fullName evidence="1">Uncharacterized protein</fullName>
    </submittedName>
</protein>
<evidence type="ECO:0000313" key="2">
    <source>
        <dbReference type="Proteomes" id="UP000249396"/>
    </source>
</evidence>
<dbReference type="Proteomes" id="UP000249396">
    <property type="component" value="Unassembled WGS sequence"/>
</dbReference>
<proteinExistence type="predicted"/>
<accession>A0A2W4R5M1</accession>
<dbReference type="AlphaFoldDB" id="A0A2W4R5M1"/>
<sequence length="155" mass="18206">MLAINDSIDNILLDDIPYANFLSRTVQSEKKTIFELIAQHNLEHHLVFKRLKNVFALSEQAENSSDTGCKILQRRINEIFRYVMDMPANQEKDNQLLERMISSTITEILQDYEIKEFYYQNSFVQSDLNLVLEHLEKHNFSVLPSVIRLKNLFIG</sequence>
<evidence type="ECO:0000313" key="1">
    <source>
        <dbReference type="EMBL" id="PZN75378.1"/>
    </source>
</evidence>
<dbReference type="EMBL" id="QJPH01000387">
    <property type="protein sequence ID" value="PZN75378.1"/>
    <property type="molecule type" value="Genomic_DNA"/>
</dbReference>